<evidence type="ECO:0000313" key="1">
    <source>
        <dbReference type="EMBL" id="NYE83360.1"/>
    </source>
</evidence>
<reference evidence="1 2" key="1">
    <citation type="submission" date="2020-07" db="EMBL/GenBank/DDBJ databases">
        <title>Genomic Encyclopedia of Type Strains, Phase IV (KMG-V): Genome sequencing to study the core and pangenomes of soil and plant-associated prokaryotes.</title>
        <authorList>
            <person name="Whitman W."/>
        </authorList>
    </citation>
    <scope>NUCLEOTIDE SEQUENCE [LARGE SCALE GENOMIC DNA]</scope>
    <source>
        <strain evidence="1 2">SAS40</strain>
    </source>
</reference>
<organism evidence="1 2">
    <name type="scientific">Pigmentiphaga litoralis</name>
    <dbReference type="NCBI Taxonomy" id="516702"/>
    <lineage>
        <taxon>Bacteria</taxon>
        <taxon>Pseudomonadati</taxon>
        <taxon>Pseudomonadota</taxon>
        <taxon>Betaproteobacteria</taxon>
        <taxon>Burkholderiales</taxon>
        <taxon>Alcaligenaceae</taxon>
        <taxon>Pigmentiphaga</taxon>
    </lineage>
</organism>
<comment type="caution">
    <text evidence="1">The sequence shown here is derived from an EMBL/GenBank/DDBJ whole genome shotgun (WGS) entry which is preliminary data.</text>
</comment>
<name>A0A7Y9IUL2_9BURK</name>
<accession>A0A7Y9IUL2</accession>
<protein>
    <submittedName>
        <fullName evidence="1">Uncharacterized protein</fullName>
    </submittedName>
</protein>
<keyword evidence="2" id="KW-1185">Reference proteome</keyword>
<sequence length="62" mass="6276">MADPPGAAPRAKAAKVVCDASAAAANDADHIAIRTVVVKIAPCIAGFDTVRQRDVVSVAVSF</sequence>
<dbReference type="AlphaFoldDB" id="A0A7Y9IUL2"/>
<dbReference type="Proteomes" id="UP000542125">
    <property type="component" value="Unassembled WGS sequence"/>
</dbReference>
<proteinExistence type="predicted"/>
<dbReference type="RefSeq" id="WP_179586945.1">
    <property type="nucleotide sequence ID" value="NZ_JACBYR010000001.1"/>
</dbReference>
<gene>
    <name evidence="1" type="ORF">FHW18_002631</name>
</gene>
<evidence type="ECO:0000313" key="2">
    <source>
        <dbReference type="Proteomes" id="UP000542125"/>
    </source>
</evidence>
<dbReference type="EMBL" id="JACBYR010000001">
    <property type="protein sequence ID" value="NYE83360.1"/>
    <property type="molecule type" value="Genomic_DNA"/>
</dbReference>